<comment type="caution">
    <text evidence="1">The sequence shown here is derived from an EMBL/GenBank/DDBJ whole genome shotgun (WGS) entry which is preliminary data.</text>
</comment>
<protein>
    <submittedName>
        <fullName evidence="1">Uncharacterized protein</fullName>
    </submittedName>
</protein>
<proteinExistence type="predicted"/>
<gene>
    <name evidence="1" type="ORF">DSM107014_14570</name>
</gene>
<name>A0A941GWN0_9CHRO</name>
<reference evidence="1" key="1">
    <citation type="submission" date="2021-02" db="EMBL/GenBank/DDBJ databases">
        <title>Metagenome analyses of Stigonema ocellatum DSM 106950, Chlorogloea purpurea SAG 13.99 and Gomphosphaeria aponina DSM 107014.</title>
        <authorList>
            <person name="Marter P."/>
            <person name="Huang S."/>
        </authorList>
    </citation>
    <scope>NUCLEOTIDE SEQUENCE</scope>
    <source>
        <strain evidence="1">JP213</strain>
    </source>
</reference>
<dbReference type="EMBL" id="JADQBC010000107">
    <property type="protein sequence ID" value="MBR8829098.1"/>
    <property type="molecule type" value="Genomic_DNA"/>
</dbReference>
<dbReference type="Proteomes" id="UP000767446">
    <property type="component" value="Unassembled WGS sequence"/>
</dbReference>
<evidence type="ECO:0000313" key="2">
    <source>
        <dbReference type="Proteomes" id="UP000767446"/>
    </source>
</evidence>
<evidence type="ECO:0000313" key="1">
    <source>
        <dbReference type="EMBL" id="MBR8829098.1"/>
    </source>
</evidence>
<dbReference type="AlphaFoldDB" id="A0A941GWN0"/>
<accession>A0A941GWN0</accession>
<organism evidence="1 2">
    <name type="scientific">Gomphosphaeria aponina SAG 52.96 = DSM 107014</name>
    <dbReference type="NCBI Taxonomy" id="1521640"/>
    <lineage>
        <taxon>Bacteria</taxon>
        <taxon>Bacillati</taxon>
        <taxon>Cyanobacteriota</taxon>
        <taxon>Cyanophyceae</taxon>
        <taxon>Oscillatoriophycideae</taxon>
        <taxon>Chroococcales</taxon>
        <taxon>Gomphosphaeriaceae</taxon>
        <taxon>Gomphosphaeria</taxon>
    </lineage>
</organism>
<sequence>MILITEKLNKNVKSVETDLCATLYRYVKSLVDKCDENEKEITTQTKDYP</sequence>